<name>A0A0B7BYY9_9EUPU</name>
<feature type="non-terminal residue" evidence="1">
    <location>
        <position position="1"/>
    </location>
</feature>
<proteinExistence type="predicted"/>
<reference evidence="1" key="1">
    <citation type="submission" date="2014-12" db="EMBL/GenBank/DDBJ databases">
        <title>Insight into the proteome of Arion vulgaris.</title>
        <authorList>
            <person name="Aradska J."/>
            <person name="Bulat T."/>
            <person name="Smidak R."/>
            <person name="Sarate P."/>
            <person name="Gangsoo J."/>
            <person name="Sialana F."/>
            <person name="Bilban M."/>
            <person name="Lubec G."/>
        </authorList>
    </citation>
    <scope>NUCLEOTIDE SEQUENCE</scope>
    <source>
        <tissue evidence="1">Skin</tissue>
    </source>
</reference>
<protein>
    <submittedName>
        <fullName evidence="1">Uncharacterized protein</fullName>
    </submittedName>
</protein>
<evidence type="ECO:0000313" key="1">
    <source>
        <dbReference type="EMBL" id="CEK98419.1"/>
    </source>
</evidence>
<accession>A0A0B7BYY9</accession>
<dbReference type="EMBL" id="HACG01051548">
    <property type="protein sequence ID" value="CEK98419.1"/>
    <property type="molecule type" value="Transcribed_RNA"/>
</dbReference>
<dbReference type="AlphaFoldDB" id="A0A0B7BYY9"/>
<sequence length="68" mass="7657">LIKGALMFQHRGDSYARTPILVTDGQFFSTSLFEIQASAPFIRVVNNTGVEVRHNKYVTITDQNLSIE</sequence>
<feature type="non-terminal residue" evidence="1">
    <location>
        <position position="68"/>
    </location>
</feature>
<gene>
    <name evidence="1" type="primary">ORF218664</name>
</gene>
<organism evidence="1">
    <name type="scientific">Arion vulgaris</name>
    <dbReference type="NCBI Taxonomy" id="1028688"/>
    <lineage>
        <taxon>Eukaryota</taxon>
        <taxon>Metazoa</taxon>
        <taxon>Spiralia</taxon>
        <taxon>Lophotrochozoa</taxon>
        <taxon>Mollusca</taxon>
        <taxon>Gastropoda</taxon>
        <taxon>Heterobranchia</taxon>
        <taxon>Euthyneura</taxon>
        <taxon>Panpulmonata</taxon>
        <taxon>Eupulmonata</taxon>
        <taxon>Stylommatophora</taxon>
        <taxon>Helicina</taxon>
        <taxon>Arionoidea</taxon>
        <taxon>Arionidae</taxon>
        <taxon>Arion</taxon>
    </lineage>
</organism>